<comment type="caution">
    <text evidence="9">The sequence shown here is derived from an EMBL/GenBank/DDBJ whole genome shotgun (WGS) entry which is preliminary data.</text>
</comment>
<protein>
    <recommendedName>
        <fullName evidence="11">NADH dehydrogenase [ubiquinone] 1 alpha subcomplex subunit 5</fullName>
    </recommendedName>
</protein>
<keyword evidence="10" id="KW-1185">Reference proteome</keyword>
<keyword evidence="6" id="KW-0249">Electron transport</keyword>
<evidence type="ECO:0000256" key="3">
    <source>
        <dbReference type="ARBA" id="ARBA00022448"/>
    </source>
</evidence>
<dbReference type="InterPro" id="IPR006806">
    <property type="entry name" value="NDUFA5"/>
</dbReference>
<dbReference type="PANTHER" id="PTHR12653:SF0">
    <property type="entry name" value="NADH DEHYDROGENASE [UBIQUINONE] 1 ALPHA SUBCOMPLEX SUBUNIT 5"/>
    <property type="match status" value="1"/>
</dbReference>
<dbReference type="AlphaFoldDB" id="A0AAN6JUR5"/>
<name>A0AAN6JUR5_9BASI</name>
<dbReference type="GO" id="GO:0022904">
    <property type="term" value="P:respiratory electron transport chain"/>
    <property type="evidence" value="ECO:0007669"/>
    <property type="project" value="InterPro"/>
</dbReference>
<dbReference type="Pfam" id="PF04716">
    <property type="entry name" value="ETC_C1_NDUFA5"/>
    <property type="match status" value="1"/>
</dbReference>
<sequence length="170" mass="18354">MLSASRILRASASSAVRAASASSTLSAGPSVSTPSITARTKDTTEIFGIDVHPSPLTQLRDTYGQTLSTLKALPEGTVYRQAVEALTNHRLSVVEQALGSSKQVDEDVIKSVEEKLDVGLIEEVIMQADDELGLISKMIEWKASEPLENPPAPGQWKYFDMREEAGEGDH</sequence>
<evidence type="ECO:0000256" key="8">
    <source>
        <dbReference type="ARBA" id="ARBA00023136"/>
    </source>
</evidence>
<dbReference type="EMBL" id="JAPDMZ010000004">
    <property type="protein sequence ID" value="KAK0557557.1"/>
    <property type="molecule type" value="Genomic_DNA"/>
</dbReference>
<evidence type="ECO:0000256" key="7">
    <source>
        <dbReference type="ARBA" id="ARBA00023128"/>
    </source>
</evidence>
<dbReference type="Proteomes" id="UP001176517">
    <property type="component" value="Unassembled WGS sequence"/>
</dbReference>
<reference evidence="9" key="1">
    <citation type="journal article" date="2023" name="PhytoFront">
        <title>Draft Genome Resources of Seven Strains of Tilletia horrida, Causal Agent of Kernel Smut of Rice.</title>
        <authorList>
            <person name="Khanal S."/>
            <person name="Antony Babu S."/>
            <person name="Zhou X.G."/>
        </authorList>
    </citation>
    <scope>NUCLEOTIDE SEQUENCE</scope>
    <source>
        <strain evidence="9">TX6</strain>
    </source>
</reference>
<evidence type="ECO:0000256" key="4">
    <source>
        <dbReference type="ARBA" id="ARBA00022660"/>
    </source>
</evidence>
<proteinExistence type="inferred from homology"/>
<comment type="similarity">
    <text evidence="2">Belongs to the complex I NDUFA5 subunit family.</text>
</comment>
<gene>
    <name evidence="9" type="ORF">OC846_000345</name>
</gene>
<evidence type="ECO:0000313" key="9">
    <source>
        <dbReference type="EMBL" id="KAK0557557.1"/>
    </source>
</evidence>
<evidence type="ECO:0008006" key="11">
    <source>
        <dbReference type="Google" id="ProtNLM"/>
    </source>
</evidence>
<comment type="subcellular location">
    <subcellularLocation>
        <location evidence="1">Mitochondrion inner membrane</location>
        <topology evidence="1">Peripheral membrane protein</topology>
        <orientation evidence="1">Matrix side</orientation>
    </subcellularLocation>
</comment>
<keyword evidence="4" id="KW-0679">Respiratory chain</keyword>
<keyword evidence="5" id="KW-0999">Mitochondrion inner membrane</keyword>
<evidence type="ECO:0000256" key="5">
    <source>
        <dbReference type="ARBA" id="ARBA00022792"/>
    </source>
</evidence>
<evidence type="ECO:0000256" key="2">
    <source>
        <dbReference type="ARBA" id="ARBA00010261"/>
    </source>
</evidence>
<dbReference type="PANTHER" id="PTHR12653">
    <property type="entry name" value="NADH-UBIQUINONE OXIDOREDUCTASE 13 KD-B SUBUNIT"/>
    <property type="match status" value="1"/>
</dbReference>
<accession>A0AAN6JUR5</accession>
<evidence type="ECO:0000256" key="1">
    <source>
        <dbReference type="ARBA" id="ARBA00004443"/>
    </source>
</evidence>
<evidence type="ECO:0000256" key="6">
    <source>
        <dbReference type="ARBA" id="ARBA00022982"/>
    </source>
</evidence>
<dbReference type="GO" id="GO:0005743">
    <property type="term" value="C:mitochondrial inner membrane"/>
    <property type="evidence" value="ECO:0007669"/>
    <property type="project" value="UniProtKB-SubCell"/>
</dbReference>
<organism evidence="9 10">
    <name type="scientific">Tilletia horrida</name>
    <dbReference type="NCBI Taxonomy" id="155126"/>
    <lineage>
        <taxon>Eukaryota</taxon>
        <taxon>Fungi</taxon>
        <taxon>Dikarya</taxon>
        <taxon>Basidiomycota</taxon>
        <taxon>Ustilaginomycotina</taxon>
        <taxon>Exobasidiomycetes</taxon>
        <taxon>Tilletiales</taxon>
        <taxon>Tilletiaceae</taxon>
        <taxon>Tilletia</taxon>
    </lineage>
</organism>
<keyword evidence="7" id="KW-0496">Mitochondrion</keyword>
<keyword evidence="3" id="KW-0813">Transport</keyword>
<evidence type="ECO:0000313" key="10">
    <source>
        <dbReference type="Proteomes" id="UP001176517"/>
    </source>
</evidence>
<keyword evidence="8" id="KW-0472">Membrane</keyword>